<keyword evidence="3" id="KW-1185">Reference proteome</keyword>
<dbReference type="Proteomes" id="UP000297454">
    <property type="component" value="Unassembled WGS sequence"/>
</dbReference>
<keyword evidence="2" id="KW-0808">Transferase</keyword>
<dbReference type="InterPro" id="IPR000182">
    <property type="entry name" value="GNAT_dom"/>
</dbReference>
<dbReference type="EMBL" id="SCFR01000004">
    <property type="protein sequence ID" value="TFF67101.1"/>
    <property type="molecule type" value="Genomic_DNA"/>
</dbReference>
<dbReference type="SUPFAM" id="SSF55729">
    <property type="entry name" value="Acyl-CoA N-acyltransferases (Nat)"/>
    <property type="match status" value="1"/>
</dbReference>
<comment type="caution">
    <text evidence="2">The sequence shown here is derived from an EMBL/GenBank/DDBJ whole genome shotgun (WGS) entry which is preliminary data.</text>
</comment>
<evidence type="ECO:0000259" key="1">
    <source>
        <dbReference type="PROSITE" id="PS51186"/>
    </source>
</evidence>
<gene>
    <name evidence="2" type="ORF">EQF91_01695</name>
</gene>
<name>A0A4R9C2B1_9FIRM</name>
<proteinExistence type="predicted"/>
<evidence type="ECO:0000313" key="3">
    <source>
        <dbReference type="Proteomes" id="UP000297454"/>
    </source>
</evidence>
<sequence>MIVKLNKKHIDKIDNNFIEQNWGSRKVILEKYLIEQQNNERIVIVDEIDNDCTGYITLVINQNSGPFKDTNIPEIVDFNVFEKYQKNGIGQKLLTAVIDKAKEFSDKVGIGVGLNSNYGKAQRLYVKNGFIPNGTGIYYEGKVLPVNEKCINNDELALYFIKEIK</sequence>
<dbReference type="AlphaFoldDB" id="A0A4R9C2B1"/>
<protein>
    <submittedName>
        <fullName evidence="2">GNAT family N-acetyltransferase</fullName>
    </submittedName>
</protein>
<dbReference type="Gene3D" id="3.40.630.30">
    <property type="match status" value="1"/>
</dbReference>
<feature type="domain" description="N-acetyltransferase" evidence="1">
    <location>
        <begin position="1"/>
        <end position="165"/>
    </location>
</feature>
<reference evidence="2 3" key="1">
    <citation type="submission" date="2019-01" db="EMBL/GenBank/DDBJ databases">
        <title>Draft Genome Sequences of Helcococcus ovis Strains Isolated from the Uterus and Vagina of Dairy Cows with Metritis.</title>
        <authorList>
            <person name="Cunha F."/>
            <person name="Jeon S.J."/>
            <person name="Kutzer P."/>
            <person name="Galvao K.N."/>
        </authorList>
    </citation>
    <scope>NUCLEOTIDE SEQUENCE [LARGE SCALE GENOMIC DNA]</scope>
    <source>
        <strain evidence="2 3">KG-37</strain>
    </source>
</reference>
<dbReference type="InterPro" id="IPR016181">
    <property type="entry name" value="Acyl_CoA_acyltransferase"/>
</dbReference>
<dbReference type="PROSITE" id="PS51186">
    <property type="entry name" value="GNAT"/>
    <property type="match status" value="1"/>
</dbReference>
<dbReference type="Pfam" id="PF00583">
    <property type="entry name" value="Acetyltransf_1"/>
    <property type="match status" value="1"/>
</dbReference>
<dbReference type="RefSeq" id="WP_134744593.1">
    <property type="nucleotide sequence ID" value="NZ_CP119761.1"/>
</dbReference>
<evidence type="ECO:0000313" key="2">
    <source>
        <dbReference type="EMBL" id="TFF67101.1"/>
    </source>
</evidence>
<dbReference type="GO" id="GO:0016747">
    <property type="term" value="F:acyltransferase activity, transferring groups other than amino-acyl groups"/>
    <property type="evidence" value="ECO:0007669"/>
    <property type="project" value="InterPro"/>
</dbReference>
<organism evidence="2 3">
    <name type="scientific">Helcococcus ovis</name>
    <dbReference type="NCBI Taxonomy" id="72026"/>
    <lineage>
        <taxon>Bacteria</taxon>
        <taxon>Bacillati</taxon>
        <taxon>Bacillota</taxon>
        <taxon>Tissierellia</taxon>
        <taxon>Tissierellales</taxon>
        <taxon>Peptoniphilaceae</taxon>
        <taxon>Helcococcus</taxon>
    </lineage>
</organism>
<accession>A0A4R9C2B1</accession>
<dbReference type="CDD" id="cd04301">
    <property type="entry name" value="NAT_SF"/>
    <property type="match status" value="1"/>
</dbReference>